<dbReference type="PROSITE" id="PS50109">
    <property type="entry name" value="HIS_KIN"/>
    <property type="match status" value="1"/>
</dbReference>
<dbReference type="EMBL" id="LAZR01000046">
    <property type="protein sequence ID" value="KKN99463.1"/>
    <property type="molecule type" value="Genomic_DNA"/>
</dbReference>
<dbReference type="EC" id="2.7.13.3" evidence="2"/>
<keyword evidence="4" id="KW-0808">Transferase</keyword>
<accession>A0A0F9Y438</accession>
<dbReference type="InterPro" id="IPR036890">
    <property type="entry name" value="HATPase_C_sf"/>
</dbReference>
<dbReference type="PROSITE" id="PS50885">
    <property type="entry name" value="HAMP"/>
    <property type="match status" value="1"/>
</dbReference>
<dbReference type="InterPro" id="IPR003594">
    <property type="entry name" value="HATPase_dom"/>
</dbReference>
<feature type="domain" description="Histidine kinase" evidence="11">
    <location>
        <begin position="234"/>
        <end position="435"/>
    </location>
</feature>
<evidence type="ECO:0000256" key="8">
    <source>
        <dbReference type="ARBA" id="ARBA00023012"/>
    </source>
</evidence>
<reference evidence="13" key="1">
    <citation type="journal article" date="2015" name="Nature">
        <title>Complex archaea that bridge the gap between prokaryotes and eukaryotes.</title>
        <authorList>
            <person name="Spang A."/>
            <person name="Saw J.H."/>
            <person name="Jorgensen S.L."/>
            <person name="Zaremba-Niedzwiedzka K."/>
            <person name="Martijn J."/>
            <person name="Lind A.E."/>
            <person name="van Eijk R."/>
            <person name="Schleper C."/>
            <person name="Guy L."/>
            <person name="Ettema T.J."/>
        </authorList>
    </citation>
    <scope>NUCLEOTIDE SEQUENCE</scope>
</reference>
<comment type="caution">
    <text evidence="13">The sequence shown here is derived from an EMBL/GenBank/DDBJ whole genome shotgun (WGS) entry which is preliminary data.</text>
</comment>
<feature type="transmembrane region" description="Helical" evidence="10">
    <location>
        <begin position="12"/>
        <end position="31"/>
    </location>
</feature>
<dbReference type="SMART" id="SM00387">
    <property type="entry name" value="HATPase_c"/>
    <property type="match status" value="1"/>
</dbReference>
<organism evidence="13">
    <name type="scientific">marine sediment metagenome</name>
    <dbReference type="NCBI Taxonomy" id="412755"/>
    <lineage>
        <taxon>unclassified sequences</taxon>
        <taxon>metagenomes</taxon>
        <taxon>ecological metagenomes</taxon>
    </lineage>
</organism>
<evidence type="ECO:0000256" key="2">
    <source>
        <dbReference type="ARBA" id="ARBA00012438"/>
    </source>
</evidence>
<keyword evidence="5 10" id="KW-0812">Transmembrane</keyword>
<evidence type="ECO:0000256" key="5">
    <source>
        <dbReference type="ARBA" id="ARBA00022692"/>
    </source>
</evidence>
<dbReference type="GO" id="GO:0005886">
    <property type="term" value="C:plasma membrane"/>
    <property type="evidence" value="ECO:0007669"/>
    <property type="project" value="TreeGrafter"/>
</dbReference>
<feature type="domain" description="HAMP" evidence="12">
    <location>
        <begin position="175"/>
        <end position="226"/>
    </location>
</feature>
<dbReference type="AlphaFoldDB" id="A0A0F9Y438"/>
<evidence type="ECO:0000259" key="12">
    <source>
        <dbReference type="PROSITE" id="PS50885"/>
    </source>
</evidence>
<keyword evidence="10" id="KW-0472">Membrane</keyword>
<keyword evidence="3" id="KW-0597">Phosphoprotein</keyword>
<dbReference type="PANTHER" id="PTHR45436">
    <property type="entry name" value="SENSOR HISTIDINE KINASE YKOH"/>
    <property type="match status" value="1"/>
</dbReference>
<dbReference type="InterPro" id="IPR050428">
    <property type="entry name" value="TCS_sensor_his_kinase"/>
</dbReference>
<dbReference type="Gene3D" id="3.30.565.10">
    <property type="entry name" value="Histidine kinase-like ATPase, C-terminal domain"/>
    <property type="match status" value="1"/>
</dbReference>
<evidence type="ECO:0000259" key="11">
    <source>
        <dbReference type="PROSITE" id="PS50109"/>
    </source>
</evidence>
<evidence type="ECO:0000256" key="3">
    <source>
        <dbReference type="ARBA" id="ARBA00022553"/>
    </source>
</evidence>
<gene>
    <name evidence="13" type="ORF">LCGC14_0135540</name>
</gene>
<feature type="transmembrane region" description="Helical" evidence="10">
    <location>
        <begin position="153"/>
        <end position="174"/>
    </location>
</feature>
<comment type="catalytic activity">
    <reaction evidence="1">
        <text>ATP + protein L-histidine = ADP + protein N-phospho-L-histidine.</text>
        <dbReference type="EC" id="2.7.13.3"/>
    </reaction>
</comment>
<dbReference type="Pfam" id="PF02518">
    <property type="entry name" value="HATPase_c"/>
    <property type="match status" value="1"/>
</dbReference>
<dbReference type="InterPro" id="IPR003660">
    <property type="entry name" value="HAMP_dom"/>
</dbReference>
<evidence type="ECO:0000256" key="10">
    <source>
        <dbReference type="SAM" id="Phobius"/>
    </source>
</evidence>
<keyword evidence="9" id="KW-0175">Coiled coil</keyword>
<dbReference type="GO" id="GO:0000155">
    <property type="term" value="F:phosphorelay sensor kinase activity"/>
    <property type="evidence" value="ECO:0007669"/>
    <property type="project" value="InterPro"/>
</dbReference>
<dbReference type="InterPro" id="IPR036097">
    <property type="entry name" value="HisK_dim/P_sf"/>
</dbReference>
<sequence>MNSIGRRLGSGLLLIMLFSIVLIGQGSVWLYDRAQRAYLTTLLQSQTDGLLAAMTPGTNGLYLDMDKVDPDYRRAYSGRYFVVQGRERWRSRSLWDQRLPIGGDGLHADLAPGPKGQQLLVWSSEYSKRGEQIEITVALDYQPLLSEFQRARWWLWGLGAAVIVFALLLQQWLLHRSLRPLRQAQRELAEWRAGKRLELNEAVPLELQPLVAEINRLGQQVEQVLQRGRSAAGDLGHALKTPLAVLESNLENLSAVLSVEQTQPMAEQLAAIHRQLERTLQRARLAPEQSRGERFSTETDLPALVSTLQSLFPHLEINVQSARAGDWPYDREDMTELLGNLIDNGCKWATSKVNLAWRSDAAGLQLCIEDDGPGIPENEREEVLARGKRLDQQMQGHGLGLGIVADLVAAYEGQLVLAESAMGGLKVSVLLPLRA</sequence>
<evidence type="ECO:0000256" key="1">
    <source>
        <dbReference type="ARBA" id="ARBA00000085"/>
    </source>
</evidence>
<evidence type="ECO:0000313" key="13">
    <source>
        <dbReference type="EMBL" id="KKN99463.1"/>
    </source>
</evidence>
<name>A0A0F9Y438_9ZZZZ</name>
<evidence type="ECO:0000256" key="4">
    <source>
        <dbReference type="ARBA" id="ARBA00022679"/>
    </source>
</evidence>
<keyword evidence="7 10" id="KW-1133">Transmembrane helix</keyword>
<feature type="coiled-coil region" evidence="9">
    <location>
        <begin position="243"/>
        <end position="286"/>
    </location>
</feature>
<dbReference type="Gene3D" id="1.10.287.130">
    <property type="match status" value="1"/>
</dbReference>
<keyword evidence="8" id="KW-0902">Two-component regulatory system</keyword>
<dbReference type="InterPro" id="IPR005467">
    <property type="entry name" value="His_kinase_dom"/>
</dbReference>
<evidence type="ECO:0000256" key="7">
    <source>
        <dbReference type="ARBA" id="ARBA00022989"/>
    </source>
</evidence>
<keyword evidence="6" id="KW-0418">Kinase</keyword>
<dbReference type="SUPFAM" id="SSF47384">
    <property type="entry name" value="Homodimeric domain of signal transducing histidine kinase"/>
    <property type="match status" value="1"/>
</dbReference>
<dbReference type="SUPFAM" id="SSF55874">
    <property type="entry name" value="ATPase domain of HSP90 chaperone/DNA topoisomerase II/histidine kinase"/>
    <property type="match status" value="1"/>
</dbReference>
<dbReference type="PANTHER" id="PTHR45436:SF5">
    <property type="entry name" value="SENSOR HISTIDINE KINASE TRCS"/>
    <property type="match status" value="1"/>
</dbReference>
<evidence type="ECO:0000256" key="6">
    <source>
        <dbReference type="ARBA" id="ARBA00022777"/>
    </source>
</evidence>
<protein>
    <recommendedName>
        <fullName evidence="2">histidine kinase</fullName>
        <ecNumber evidence="2">2.7.13.3</ecNumber>
    </recommendedName>
</protein>
<evidence type="ECO:0000256" key="9">
    <source>
        <dbReference type="SAM" id="Coils"/>
    </source>
</evidence>
<proteinExistence type="predicted"/>